<dbReference type="PANTHER" id="PTHR43610:SF1">
    <property type="entry name" value="N-ACETYLTRANSFERASE DOMAIN-CONTAINING PROTEIN"/>
    <property type="match status" value="1"/>
</dbReference>
<gene>
    <name evidence="2" type="ORF">FA014_00335</name>
</gene>
<dbReference type="GO" id="GO:0016747">
    <property type="term" value="F:acyltransferase activity, transferring groups other than amino-acyl groups"/>
    <property type="evidence" value="ECO:0007669"/>
    <property type="project" value="InterPro"/>
</dbReference>
<proteinExistence type="predicted"/>
<reference evidence="2 3" key="1">
    <citation type="submission" date="2019-05" db="EMBL/GenBank/DDBJ databases">
        <title>Genome sequence of Cellulomonas hominis strain CS1.</title>
        <authorList>
            <person name="Belmont J."/>
            <person name="Maclea K.S."/>
        </authorList>
    </citation>
    <scope>NUCLEOTIDE SEQUENCE [LARGE SCALE GENOMIC DNA]</scope>
    <source>
        <strain evidence="2 3">CS1</strain>
    </source>
</reference>
<dbReference type="SUPFAM" id="SSF55729">
    <property type="entry name" value="Acyl-CoA N-acyltransferases (Nat)"/>
    <property type="match status" value="1"/>
</dbReference>
<evidence type="ECO:0000313" key="2">
    <source>
        <dbReference type="EMBL" id="TKR27497.1"/>
    </source>
</evidence>
<dbReference type="RefSeq" id="WP_154727724.1">
    <property type="nucleotide sequence ID" value="NZ_SZYE01000001.1"/>
</dbReference>
<comment type="caution">
    <text evidence="2">The sequence shown here is derived from an EMBL/GenBank/DDBJ whole genome shotgun (WGS) entry which is preliminary data.</text>
</comment>
<dbReference type="OrthoDB" id="9795199at2"/>
<organism evidence="2 3">
    <name type="scientific">Cellulomonas hominis</name>
    <dbReference type="NCBI Taxonomy" id="156981"/>
    <lineage>
        <taxon>Bacteria</taxon>
        <taxon>Bacillati</taxon>
        <taxon>Actinomycetota</taxon>
        <taxon>Actinomycetes</taxon>
        <taxon>Micrococcales</taxon>
        <taxon>Cellulomonadaceae</taxon>
        <taxon>Cellulomonas</taxon>
    </lineage>
</organism>
<keyword evidence="2" id="KW-0808">Transferase</keyword>
<dbReference type="Proteomes" id="UP000308121">
    <property type="component" value="Unassembled WGS sequence"/>
</dbReference>
<evidence type="ECO:0000259" key="1">
    <source>
        <dbReference type="Pfam" id="PF13302"/>
    </source>
</evidence>
<name>A0A7Z8NT93_9CELL</name>
<sequence>MLHDLALEGHGTRLVPLDLPHAEALAAFVDAQVWAGMSSALPEGVAAWREEITAAREAPGRLALAALDAATGEVRGSTSFYDWEPRVRRVEIGHTFFAPRWWGTSNNPACKLLMLEHAFGTWDCARVALRADTRNSRSVAAITRLGAVPEGVLRNHRLAPDGTRGDTAYFSILPAEWPGVRAGLLARLGSA</sequence>
<dbReference type="EMBL" id="SZYE01000001">
    <property type="protein sequence ID" value="TKR27497.1"/>
    <property type="molecule type" value="Genomic_DNA"/>
</dbReference>
<protein>
    <submittedName>
        <fullName evidence="2">GNAT family N-acetyltransferase</fullName>
    </submittedName>
</protein>
<evidence type="ECO:0000313" key="3">
    <source>
        <dbReference type="Proteomes" id="UP000308121"/>
    </source>
</evidence>
<dbReference type="PANTHER" id="PTHR43610">
    <property type="entry name" value="BLL6696 PROTEIN"/>
    <property type="match status" value="1"/>
</dbReference>
<accession>A0A7Z8NT93</accession>
<dbReference type="AlphaFoldDB" id="A0A7Z8NT93"/>
<feature type="domain" description="N-acetyltransferase" evidence="1">
    <location>
        <begin position="13"/>
        <end position="147"/>
    </location>
</feature>
<dbReference type="Gene3D" id="3.40.630.30">
    <property type="match status" value="1"/>
</dbReference>
<dbReference type="InterPro" id="IPR000182">
    <property type="entry name" value="GNAT_dom"/>
</dbReference>
<dbReference type="InterPro" id="IPR016181">
    <property type="entry name" value="Acyl_CoA_acyltransferase"/>
</dbReference>
<dbReference type="Pfam" id="PF13302">
    <property type="entry name" value="Acetyltransf_3"/>
    <property type="match status" value="1"/>
</dbReference>